<dbReference type="AlphaFoldDB" id="E6Q865"/>
<proteinExistence type="predicted"/>
<comment type="caution">
    <text evidence="1">The sequence shown here is derived from an EMBL/GenBank/DDBJ whole genome shotgun (WGS) entry which is preliminary data.</text>
</comment>
<dbReference type="EMBL" id="CABO01000060">
    <property type="protein sequence ID" value="CBI03391.1"/>
    <property type="molecule type" value="Genomic_DNA"/>
</dbReference>
<name>E6Q865_9ZZZZ</name>
<organism evidence="1">
    <name type="scientific">mine drainage metagenome</name>
    <dbReference type="NCBI Taxonomy" id="410659"/>
    <lineage>
        <taxon>unclassified sequences</taxon>
        <taxon>metagenomes</taxon>
        <taxon>ecological metagenomes</taxon>
    </lineage>
</organism>
<protein>
    <submittedName>
        <fullName evidence="1">Uncharacterized protein</fullName>
    </submittedName>
</protein>
<gene>
    <name evidence="1" type="ORF">CARN4_1556</name>
</gene>
<evidence type="ECO:0000313" key="1">
    <source>
        <dbReference type="EMBL" id="CBI03391.1"/>
    </source>
</evidence>
<sequence length="78" mass="8829">MQKFLCRNCFARLLYIAERSAAESRADRELVLGEFFLDPDVVEHGGDPLRQGIVAPLFIWCYVHGDSMAERPGVFGQL</sequence>
<reference evidence="1" key="1">
    <citation type="submission" date="2009-10" db="EMBL/GenBank/DDBJ databases">
        <title>Diversity of trophic interactions inside an arsenic-rich microbial ecosystem.</title>
        <authorList>
            <person name="Bertin P.N."/>
            <person name="Heinrich-Salmeron A."/>
            <person name="Pelletier E."/>
            <person name="Goulhen-Chollet F."/>
            <person name="Arsene-Ploetze F."/>
            <person name="Gallien S."/>
            <person name="Calteau A."/>
            <person name="Vallenet D."/>
            <person name="Casiot C."/>
            <person name="Chane-Woon-Ming B."/>
            <person name="Giloteaux L."/>
            <person name="Barakat M."/>
            <person name="Bonnefoy V."/>
            <person name="Bruneel O."/>
            <person name="Chandler M."/>
            <person name="Cleiss J."/>
            <person name="Duran R."/>
            <person name="Elbaz-Poulichet F."/>
            <person name="Fonknechten N."/>
            <person name="Lauga B."/>
            <person name="Mornico D."/>
            <person name="Ortet P."/>
            <person name="Schaeffer C."/>
            <person name="Siguier P."/>
            <person name="Alexander Thil Smith A."/>
            <person name="Van Dorsselaer A."/>
            <person name="Weissenbach J."/>
            <person name="Medigue C."/>
            <person name="Le Paslier D."/>
        </authorList>
    </citation>
    <scope>NUCLEOTIDE SEQUENCE</scope>
</reference>
<accession>E6Q865</accession>